<sequence>MDLASLVKAEVAKKKLELDKNRVEAQNRSAMSVTPQSTTVDFTTPSKNSRSKDSPIEKVDNSGSIEQDKLLERIKTRPERIRLIRERESKIDTKIQITSIGVASECSELSIKCNLYIHSLLQMWVEEGYKPHLILETKQALFPLLLKLRRAELPMDLLTSLASILYHVQQSEYIQATESYMKLSIGNVAWPIGVTSVGIHARSAHERIQGNDKIANVMMDEPTRLWITSTKRLITFKEALDRRTKVHYPDS</sequence>
<evidence type="ECO:0000256" key="3">
    <source>
        <dbReference type="ARBA" id="ARBA00018242"/>
    </source>
</evidence>
<dbReference type="SUPFAM" id="SSF47938">
    <property type="entry name" value="Functional domain of the splicing factor Prp18"/>
    <property type="match status" value="1"/>
</dbReference>
<dbReference type="Proteomes" id="UP000190831">
    <property type="component" value="Chromosome D"/>
</dbReference>
<feature type="region of interest" description="Disordered" evidence="8">
    <location>
        <begin position="23"/>
        <end position="60"/>
    </location>
</feature>
<dbReference type="EMBL" id="LT598492">
    <property type="protein sequence ID" value="SCW00978.1"/>
    <property type="molecule type" value="Genomic_DNA"/>
</dbReference>
<keyword evidence="7" id="KW-0539">Nucleus</keyword>
<feature type="domain" description="Prp18" evidence="9">
    <location>
        <begin position="132"/>
        <end position="239"/>
    </location>
</feature>
<keyword evidence="5" id="KW-0747">Spliceosome</keyword>
<dbReference type="GO" id="GO:0000350">
    <property type="term" value="P:generation of catalytic spliceosome for second transesterification step"/>
    <property type="evidence" value="ECO:0007669"/>
    <property type="project" value="TreeGrafter"/>
</dbReference>
<evidence type="ECO:0000256" key="6">
    <source>
        <dbReference type="ARBA" id="ARBA00023187"/>
    </source>
</evidence>
<dbReference type="STRING" id="4955.A0A1G4MAS5"/>
<proteinExistence type="inferred from homology"/>
<dbReference type="Gene3D" id="1.20.940.10">
    <property type="entry name" value="Functional domain of the splicing factor Prp18"/>
    <property type="match status" value="1"/>
</dbReference>
<dbReference type="OMA" id="WITSTKR"/>
<dbReference type="AlphaFoldDB" id="A0A1G4MAS5"/>
<evidence type="ECO:0000256" key="1">
    <source>
        <dbReference type="ARBA" id="ARBA00004123"/>
    </source>
</evidence>
<evidence type="ECO:0000256" key="5">
    <source>
        <dbReference type="ARBA" id="ARBA00022728"/>
    </source>
</evidence>
<dbReference type="GO" id="GO:0071021">
    <property type="term" value="C:U2-type post-spliceosomal complex"/>
    <property type="evidence" value="ECO:0007669"/>
    <property type="project" value="TreeGrafter"/>
</dbReference>
<dbReference type="InterPro" id="IPR004098">
    <property type="entry name" value="Prp18"/>
</dbReference>
<keyword evidence="11" id="KW-1185">Reference proteome</keyword>
<dbReference type="Pfam" id="PF02840">
    <property type="entry name" value="Prp18"/>
    <property type="match status" value="1"/>
</dbReference>
<comment type="subcellular location">
    <subcellularLocation>
        <location evidence="1">Nucleus</location>
    </subcellularLocation>
</comment>
<organism evidence="10 11">
    <name type="scientific">Lachancea fermentati</name>
    <name type="common">Zygosaccharomyces fermentati</name>
    <dbReference type="NCBI Taxonomy" id="4955"/>
    <lineage>
        <taxon>Eukaryota</taxon>
        <taxon>Fungi</taxon>
        <taxon>Dikarya</taxon>
        <taxon>Ascomycota</taxon>
        <taxon>Saccharomycotina</taxon>
        <taxon>Saccharomycetes</taxon>
        <taxon>Saccharomycetales</taxon>
        <taxon>Saccharomycetaceae</taxon>
        <taxon>Lachancea</taxon>
    </lineage>
</organism>
<dbReference type="GO" id="GO:0005682">
    <property type="term" value="C:U5 snRNP"/>
    <property type="evidence" value="ECO:0007669"/>
    <property type="project" value="TreeGrafter"/>
</dbReference>
<feature type="compositionally biased region" description="Polar residues" evidence="8">
    <location>
        <begin position="26"/>
        <end position="48"/>
    </location>
</feature>
<dbReference type="PANTHER" id="PTHR13007:SF19">
    <property type="entry name" value="PRE-MRNA-SPLICING FACTOR 18"/>
    <property type="match status" value="1"/>
</dbReference>
<evidence type="ECO:0000259" key="9">
    <source>
        <dbReference type="Pfam" id="PF02840"/>
    </source>
</evidence>
<evidence type="ECO:0000256" key="8">
    <source>
        <dbReference type="SAM" id="MobiDB-lite"/>
    </source>
</evidence>
<gene>
    <name evidence="10" type="ORF">LAFE_0D02344G</name>
</gene>
<evidence type="ECO:0000313" key="10">
    <source>
        <dbReference type="EMBL" id="SCW00978.1"/>
    </source>
</evidence>
<evidence type="ECO:0000256" key="7">
    <source>
        <dbReference type="ARBA" id="ARBA00023242"/>
    </source>
</evidence>
<evidence type="ECO:0000256" key="2">
    <source>
        <dbReference type="ARBA" id="ARBA00008137"/>
    </source>
</evidence>
<evidence type="ECO:0000313" key="11">
    <source>
        <dbReference type="Proteomes" id="UP000190831"/>
    </source>
</evidence>
<accession>A0A1G4MAS5</accession>
<keyword evidence="6" id="KW-0508">mRNA splicing</keyword>
<reference evidence="10 11" key="1">
    <citation type="submission" date="2016-03" db="EMBL/GenBank/DDBJ databases">
        <authorList>
            <person name="Devillers H."/>
        </authorList>
    </citation>
    <scope>NUCLEOTIDE SEQUENCE [LARGE SCALE GENOMIC DNA]</scope>
    <source>
        <strain evidence="10">CBS 6772</strain>
    </source>
</reference>
<dbReference type="PANTHER" id="PTHR13007">
    <property type="entry name" value="PRE-MRNA SPLICING FACTOR-RELATED"/>
    <property type="match status" value="1"/>
</dbReference>
<name>A0A1G4MAS5_LACFM</name>
<evidence type="ECO:0000256" key="4">
    <source>
        <dbReference type="ARBA" id="ARBA00022664"/>
    </source>
</evidence>
<dbReference type="OrthoDB" id="10261918at2759"/>
<comment type="similarity">
    <text evidence="2">Belongs to the PRP18 family.</text>
</comment>
<keyword evidence="4" id="KW-0507">mRNA processing</keyword>
<protein>
    <recommendedName>
        <fullName evidence="3">Pre-mRNA-splicing factor 18</fullName>
    </recommendedName>
</protein>
<dbReference type="GO" id="GO:0046540">
    <property type="term" value="C:U4/U6 x U5 tri-snRNP complex"/>
    <property type="evidence" value="ECO:0007669"/>
    <property type="project" value="TreeGrafter"/>
</dbReference>
<feature type="compositionally biased region" description="Basic and acidic residues" evidence="8">
    <location>
        <begin position="50"/>
        <end position="60"/>
    </location>
</feature>
<dbReference type="InterPro" id="IPR039979">
    <property type="entry name" value="PRPF18"/>
</dbReference>